<feature type="region of interest" description="Disordered" evidence="1">
    <location>
        <begin position="55"/>
        <end position="82"/>
    </location>
</feature>
<evidence type="ECO:0000313" key="2">
    <source>
        <dbReference type="EMBL" id="EGI60496.1"/>
    </source>
</evidence>
<evidence type="ECO:0000256" key="1">
    <source>
        <dbReference type="SAM" id="MobiDB-lite"/>
    </source>
</evidence>
<sequence>MKVDRTRIECIIVWPEAGESAIGCAVSCNTIAKGPLPPSHAGDIERICRELRKVQSAEKTADKTRSEPPGGIGSKGEKGDWEMGELDGRAGAGGIGRIIEWYVTVLCRFARNVGAVSELMAAGQMFRGFSAELSCPRAQHNAPIVSCMVKIGRKTDAAAEATDGGNVVKPRLELPSRLV</sequence>
<dbReference type="AlphaFoldDB" id="F4WZA7"/>
<protein>
    <submittedName>
        <fullName evidence="2">Uncharacterized protein</fullName>
    </submittedName>
</protein>
<organism evidence="3">
    <name type="scientific">Acromyrmex echinatior</name>
    <name type="common">Panamanian leafcutter ant</name>
    <name type="synonym">Acromyrmex octospinosus echinatior</name>
    <dbReference type="NCBI Taxonomy" id="103372"/>
    <lineage>
        <taxon>Eukaryota</taxon>
        <taxon>Metazoa</taxon>
        <taxon>Ecdysozoa</taxon>
        <taxon>Arthropoda</taxon>
        <taxon>Hexapoda</taxon>
        <taxon>Insecta</taxon>
        <taxon>Pterygota</taxon>
        <taxon>Neoptera</taxon>
        <taxon>Endopterygota</taxon>
        <taxon>Hymenoptera</taxon>
        <taxon>Apocrita</taxon>
        <taxon>Aculeata</taxon>
        <taxon>Formicoidea</taxon>
        <taxon>Formicidae</taxon>
        <taxon>Myrmicinae</taxon>
        <taxon>Acromyrmex</taxon>
    </lineage>
</organism>
<dbReference type="EMBL" id="GL888470">
    <property type="protein sequence ID" value="EGI60496.1"/>
    <property type="molecule type" value="Genomic_DNA"/>
</dbReference>
<feature type="compositionally biased region" description="Basic and acidic residues" evidence="1">
    <location>
        <begin position="55"/>
        <end position="66"/>
    </location>
</feature>
<dbReference type="Proteomes" id="UP000007755">
    <property type="component" value="Unassembled WGS sequence"/>
</dbReference>
<dbReference type="InParanoid" id="F4WZA7"/>
<name>F4WZA7_ACREC</name>
<evidence type="ECO:0000313" key="3">
    <source>
        <dbReference type="Proteomes" id="UP000007755"/>
    </source>
</evidence>
<accession>F4WZA7</accession>
<keyword evidence="3" id="KW-1185">Reference proteome</keyword>
<proteinExistence type="predicted"/>
<reference evidence="2" key="1">
    <citation type="submission" date="2011-02" db="EMBL/GenBank/DDBJ databases">
        <title>The genome of the leaf-cutting ant Acromyrmex echinatior suggests key adaptations to social evolution and fungus farming.</title>
        <authorList>
            <person name="Nygaard S."/>
            <person name="Zhang G."/>
        </authorList>
    </citation>
    <scope>NUCLEOTIDE SEQUENCE</scope>
</reference>
<gene>
    <name evidence="2" type="ORF">G5I_11322</name>
</gene>